<dbReference type="InterPro" id="IPR001910">
    <property type="entry name" value="Inosine/uridine_hydrolase_dom"/>
</dbReference>
<dbReference type="InterPro" id="IPR036452">
    <property type="entry name" value="Ribo_hydro-like"/>
</dbReference>
<dbReference type="Pfam" id="PF01156">
    <property type="entry name" value="IU_nuc_hydro"/>
    <property type="match status" value="1"/>
</dbReference>
<dbReference type="GO" id="GO:0016799">
    <property type="term" value="F:hydrolase activity, hydrolyzing N-glycosyl compounds"/>
    <property type="evidence" value="ECO:0007669"/>
    <property type="project" value="UniProtKB-ARBA"/>
</dbReference>
<keyword evidence="4" id="KW-1185">Reference proteome</keyword>
<proteinExistence type="inferred from homology"/>
<sequence>MAMLMMLSSESSVDVKAITCVNGNTGLRNVTRNVLKTLTIAGRLEIPVYAGSEDAMVYTVATDSYFGEDGFGDFDFPEPNPDYVSQTPAAQALVQMVKESPGEIMLVALGPLTNVALAIHLYPSFLKELRGIVILGGSYKGGGNVKPGVEFNMYADVEAADFVFSKATKDAPIRVVPLETVEAASFPMSFRRNKLGAIPSPIMDFLNNAERIAIKKSKDTWMAFDQLTAAVVLQPSIVKGIEKREVRVETGGRYARGVWVLDNRPSAKEGPIHIVTSVNQSKFRQLLLKNLAWVPNSTT</sequence>
<comment type="caution">
    <text evidence="3">The sequence shown here is derived from an EMBL/GenBank/DDBJ whole genome shotgun (WGS) entry which is preliminary data.</text>
</comment>
<dbReference type="InterPro" id="IPR052775">
    <property type="entry name" value="IUN_hydrolase"/>
</dbReference>
<comment type="similarity">
    <text evidence="1">Belongs to the IUNH family.</text>
</comment>
<organism evidence="3 4">
    <name type="scientific">Ranatra chinensis</name>
    <dbReference type="NCBI Taxonomy" id="642074"/>
    <lineage>
        <taxon>Eukaryota</taxon>
        <taxon>Metazoa</taxon>
        <taxon>Ecdysozoa</taxon>
        <taxon>Arthropoda</taxon>
        <taxon>Hexapoda</taxon>
        <taxon>Insecta</taxon>
        <taxon>Pterygota</taxon>
        <taxon>Neoptera</taxon>
        <taxon>Paraneoptera</taxon>
        <taxon>Hemiptera</taxon>
        <taxon>Heteroptera</taxon>
        <taxon>Panheteroptera</taxon>
        <taxon>Nepomorpha</taxon>
        <taxon>Nepidae</taxon>
        <taxon>Ranatrinae</taxon>
        <taxon>Ranatra</taxon>
    </lineage>
</organism>
<evidence type="ECO:0000256" key="1">
    <source>
        <dbReference type="ARBA" id="ARBA00009176"/>
    </source>
</evidence>
<evidence type="ECO:0000313" key="4">
    <source>
        <dbReference type="Proteomes" id="UP001558652"/>
    </source>
</evidence>
<dbReference type="EMBL" id="JBFDAA010000010">
    <property type="protein sequence ID" value="KAL1124435.1"/>
    <property type="molecule type" value="Genomic_DNA"/>
</dbReference>
<dbReference type="PANTHER" id="PTHR46190">
    <property type="entry name" value="SI:CH211-201H21.5-RELATED"/>
    <property type="match status" value="1"/>
</dbReference>
<gene>
    <name evidence="3" type="ORF">AAG570_001063</name>
</gene>
<dbReference type="SUPFAM" id="SSF53590">
    <property type="entry name" value="Nucleoside hydrolase"/>
    <property type="match status" value="1"/>
</dbReference>
<reference evidence="3 4" key="1">
    <citation type="submission" date="2024-07" db="EMBL/GenBank/DDBJ databases">
        <title>Chromosome-level genome assembly of the water stick insect Ranatra chinensis (Heteroptera: Nepidae).</title>
        <authorList>
            <person name="Liu X."/>
        </authorList>
    </citation>
    <scope>NUCLEOTIDE SEQUENCE [LARGE SCALE GENOMIC DNA]</scope>
    <source>
        <strain evidence="3">Cailab_2021Rc</strain>
        <tissue evidence="3">Muscle</tissue>
    </source>
</reference>
<evidence type="ECO:0000313" key="3">
    <source>
        <dbReference type="EMBL" id="KAL1124435.1"/>
    </source>
</evidence>
<protein>
    <recommendedName>
        <fullName evidence="2">Inosine/uridine-preferring nucleoside hydrolase domain-containing protein</fullName>
    </recommendedName>
</protein>
<dbReference type="Gene3D" id="3.90.245.10">
    <property type="entry name" value="Ribonucleoside hydrolase-like"/>
    <property type="match status" value="1"/>
</dbReference>
<dbReference type="PANTHER" id="PTHR46190:SF1">
    <property type="entry name" value="SI:CH211-201H21.5"/>
    <property type="match status" value="1"/>
</dbReference>
<dbReference type="AlphaFoldDB" id="A0ABD0YAS5"/>
<dbReference type="Proteomes" id="UP001558652">
    <property type="component" value="Unassembled WGS sequence"/>
</dbReference>
<name>A0ABD0YAS5_9HEMI</name>
<accession>A0ABD0YAS5</accession>
<feature type="domain" description="Inosine/uridine-preferring nucleoside hydrolase" evidence="2">
    <location>
        <begin position="1"/>
        <end position="284"/>
    </location>
</feature>
<evidence type="ECO:0000259" key="2">
    <source>
        <dbReference type="Pfam" id="PF01156"/>
    </source>
</evidence>